<dbReference type="SUPFAM" id="SSF53671">
    <property type="entry name" value="Aspartate/ornithine carbamoyltransferase"/>
    <property type="match status" value="1"/>
</dbReference>
<dbReference type="EC" id="2.1.3.3" evidence="3"/>
<organism evidence="3 4">
    <name type="scientific">Roseateles saccharophilus</name>
    <name type="common">Pseudomonas saccharophila</name>
    <dbReference type="NCBI Taxonomy" id="304"/>
    <lineage>
        <taxon>Bacteria</taxon>
        <taxon>Pseudomonadati</taxon>
        <taxon>Pseudomonadota</taxon>
        <taxon>Betaproteobacteria</taxon>
        <taxon>Burkholderiales</taxon>
        <taxon>Sphaerotilaceae</taxon>
        <taxon>Roseateles</taxon>
    </lineage>
</organism>
<dbReference type="Pfam" id="PF02729">
    <property type="entry name" value="OTCace_N"/>
    <property type="match status" value="1"/>
</dbReference>
<evidence type="ECO:0000256" key="1">
    <source>
        <dbReference type="ARBA" id="ARBA00022679"/>
    </source>
</evidence>
<evidence type="ECO:0000313" key="4">
    <source>
        <dbReference type="Proteomes" id="UP001180453"/>
    </source>
</evidence>
<sequence>MLHPQALLSLEALPGNDIQGLVDCARQFQRSPIQATPLRGRILALLSDDHDSPAAQAFLRAATGLGAQVARVRATEPGPRQLRDRARLLGQLYDAIECQGLDEADLRQLGRDAGVPVFNGIASPDHPLQTLAARMTLQELRGELTLPPAPIDPLPAEAVARNHHHLLQAVLSCTLA</sequence>
<keyword evidence="1 3" id="KW-0808">Transferase</keyword>
<accession>A0ABU1YXB2</accession>
<keyword evidence="4" id="KW-1185">Reference proteome</keyword>
<dbReference type="Proteomes" id="UP001180453">
    <property type="component" value="Unassembled WGS sequence"/>
</dbReference>
<dbReference type="InterPro" id="IPR036901">
    <property type="entry name" value="Asp/Orn_carbamoylTrfase_sf"/>
</dbReference>
<dbReference type="Gene3D" id="3.40.50.1370">
    <property type="entry name" value="Aspartate/ornithine carbamoyltransferase"/>
    <property type="match status" value="1"/>
</dbReference>
<dbReference type="InterPro" id="IPR006132">
    <property type="entry name" value="Asp/Orn_carbamoyltranf_P-bd"/>
</dbReference>
<dbReference type="GO" id="GO:0004585">
    <property type="term" value="F:ornithine carbamoyltransferase activity"/>
    <property type="evidence" value="ECO:0007669"/>
    <property type="project" value="UniProtKB-EC"/>
</dbReference>
<evidence type="ECO:0000313" key="3">
    <source>
        <dbReference type="EMBL" id="MDR7272666.1"/>
    </source>
</evidence>
<name>A0ABU1YXB2_ROSSA</name>
<dbReference type="EMBL" id="JAVDXU010000005">
    <property type="protein sequence ID" value="MDR7272666.1"/>
    <property type="molecule type" value="Genomic_DNA"/>
</dbReference>
<protein>
    <submittedName>
        <fullName evidence="3">Ornithine carbamoyltransferase</fullName>
        <ecNumber evidence="3">2.1.3.3</ecNumber>
    </submittedName>
</protein>
<gene>
    <name evidence="3" type="ORF">J2X20_005349</name>
</gene>
<dbReference type="RefSeq" id="WP_310272213.1">
    <property type="nucleotide sequence ID" value="NZ_JAVDXU010000005.1"/>
</dbReference>
<feature type="domain" description="Aspartate/ornithine carbamoyltransferase carbamoyl-P binding" evidence="2">
    <location>
        <begin position="7"/>
        <end position="139"/>
    </location>
</feature>
<reference evidence="3 4" key="1">
    <citation type="submission" date="2023-07" db="EMBL/GenBank/DDBJ databases">
        <title>Sorghum-associated microbial communities from plants grown in Nebraska, USA.</title>
        <authorList>
            <person name="Schachtman D."/>
        </authorList>
    </citation>
    <scope>NUCLEOTIDE SEQUENCE [LARGE SCALE GENOMIC DNA]</scope>
    <source>
        <strain evidence="3 4">BE314</strain>
    </source>
</reference>
<comment type="caution">
    <text evidence="3">The sequence shown here is derived from an EMBL/GenBank/DDBJ whole genome shotgun (WGS) entry which is preliminary data.</text>
</comment>
<evidence type="ECO:0000259" key="2">
    <source>
        <dbReference type="Pfam" id="PF02729"/>
    </source>
</evidence>
<proteinExistence type="predicted"/>